<dbReference type="InterPro" id="IPR036236">
    <property type="entry name" value="Znf_C2H2_sf"/>
</dbReference>
<evidence type="ECO:0000256" key="5">
    <source>
        <dbReference type="SAM" id="MobiDB-lite"/>
    </source>
</evidence>
<evidence type="ECO:0000256" key="3">
    <source>
        <dbReference type="ARBA" id="ARBA00022771"/>
    </source>
</evidence>
<protein>
    <recommendedName>
        <fullName evidence="6">C2H2-type domain-containing protein</fullName>
    </recommendedName>
</protein>
<keyword evidence="4" id="KW-0862">Zinc</keyword>
<dbReference type="PANTHER" id="PTHR12805:SF0">
    <property type="entry name" value="DNA_RNA-BINDING PROTEIN KIN17"/>
    <property type="match status" value="1"/>
</dbReference>
<evidence type="ECO:0000256" key="1">
    <source>
        <dbReference type="ARBA" id="ARBA00008517"/>
    </source>
</evidence>
<dbReference type="SMART" id="SM01253">
    <property type="entry name" value="Kin17_mid"/>
    <property type="match status" value="1"/>
</dbReference>
<dbReference type="InterPro" id="IPR037321">
    <property type="entry name" value="KIN17-like"/>
</dbReference>
<keyword evidence="3" id="KW-0863">Zinc-finger</keyword>
<feature type="compositionally biased region" description="Low complexity" evidence="5">
    <location>
        <begin position="239"/>
        <end position="250"/>
    </location>
</feature>
<feature type="compositionally biased region" description="Basic and acidic residues" evidence="5">
    <location>
        <begin position="178"/>
        <end position="190"/>
    </location>
</feature>
<dbReference type="FunFam" id="1.10.10.2030:FF:000001">
    <property type="entry name" value="DNA/RNA-binding protein KIN17, putative"/>
    <property type="match status" value="1"/>
</dbReference>
<feature type="region of interest" description="Disordered" evidence="5">
    <location>
        <begin position="178"/>
        <end position="324"/>
    </location>
</feature>
<dbReference type="Proteomes" id="UP000245946">
    <property type="component" value="Unassembled WGS sequence"/>
</dbReference>
<dbReference type="GO" id="GO:0006260">
    <property type="term" value="P:DNA replication"/>
    <property type="evidence" value="ECO:0007669"/>
    <property type="project" value="TreeGrafter"/>
</dbReference>
<dbReference type="InterPro" id="IPR019447">
    <property type="entry name" value="DNA/RNA-bd_Kin17_WH-like_dom"/>
</dbReference>
<dbReference type="GeneID" id="37270056"/>
<dbReference type="EMBL" id="KZ819293">
    <property type="protein sequence ID" value="PWN98047.1"/>
    <property type="molecule type" value="Genomic_DNA"/>
</dbReference>
<keyword evidence="2" id="KW-0479">Metal-binding</keyword>
<gene>
    <name evidence="7" type="ORF">FA09DRAFT_330206</name>
</gene>
<keyword evidence="8" id="KW-1185">Reference proteome</keyword>
<feature type="domain" description="C2H2-type" evidence="6">
    <location>
        <begin position="28"/>
        <end position="50"/>
    </location>
</feature>
<dbReference type="GO" id="GO:0003690">
    <property type="term" value="F:double-stranded DNA binding"/>
    <property type="evidence" value="ECO:0007669"/>
    <property type="project" value="TreeGrafter"/>
</dbReference>
<dbReference type="GO" id="GO:0008270">
    <property type="term" value="F:zinc ion binding"/>
    <property type="evidence" value="ECO:0007669"/>
    <property type="project" value="UniProtKB-KW"/>
</dbReference>
<dbReference type="Gene3D" id="1.10.10.2030">
    <property type="entry name" value="DNA/RNA-binding protein Kin17, conserved domain"/>
    <property type="match status" value="1"/>
</dbReference>
<evidence type="ECO:0000256" key="2">
    <source>
        <dbReference type="ARBA" id="ARBA00022723"/>
    </source>
</evidence>
<accession>A0A316Z8D5</accession>
<organism evidence="7 8">
    <name type="scientific">Tilletiopsis washingtonensis</name>
    <dbReference type="NCBI Taxonomy" id="58919"/>
    <lineage>
        <taxon>Eukaryota</taxon>
        <taxon>Fungi</taxon>
        <taxon>Dikarya</taxon>
        <taxon>Basidiomycota</taxon>
        <taxon>Ustilaginomycotina</taxon>
        <taxon>Exobasidiomycetes</taxon>
        <taxon>Entylomatales</taxon>
        <taxon>Entylomatales incertae sedis</taxon>
        <taxon>Tilletiopsis</taxon>
    </lineage>
</organism>
<dbReference type="PROSITE" id="PS00028">
    <property type="entry name" value="ZINC_FINGER_C2H2_1"/>
    <property type="match status" value="1"/>
</dbReference>
<name>A0A316Z8D5_9BASI</name>
<dbReference type="Pfam" id="PF25095">
    <property type="entry name" value="C2H2-zf_KIN17"/>
    <property type="match status" value="1"/>
</dbReference>
<dbReference type="SUPFAM" id="SSF57667">
    <property type="entry name" value="beta-beta-alpha zinc fingers"/>
    <property type="match status" value="1"/>
</dbReference>
<feature type="compositionally biased region" description="Basic and acidic residues" evidence="5">
    <location>
        <begin position="299"/>
        <end position="312"/>
    </location>
</feature>
<dbReference type="GO" id="GO:0006974">
    <property type="term" value="P:DNA damage response"/>
    <property type="evidence" value="ECO:0007669"/>
    <property type="project" value="TreeGrafter"/>
</dbReference>
<dbReference type="AlphaFoldDB" id="A0A316Z8D5"/>
<dbReference type="GO" id="GO:0005634">
    <property type="term" value="C:nucleus"/>
    <property type="evidence" value="ECO:0007669"/>
    <property type="project" value="TreeGrafter"/>
</dbReference>
<dbReference type="InterPro" id="IPR013087">
    <property type="entry name" value="Znf_C2H2_type"/>
</dbReference>
<feature type="compositionally biased region" description="Low complexity" evidence="5">
    <location>
        <begin position="272"/>
        <end position="283"/>
    </location>
</feature>
<reference evidence="7 8" key="1">
    <citation type="journal article" date="2018" name="Mol. Biol. Evol.">
        <title>Broad Genomic Sampling Reveals a Smut Pathogenic Ancestry of the Fungal Clade Ustilaginomycotina.</title>
        <authorList>
            <person name="Kijpornyongpan T."/>
            <person name="Mondo S.J."/>
            <person name="Barry K."/>
            <person name="Sandor L."/>
            <person name="Lee J."/>
            <person name="Lipzen A."/>
            <person name="Pangilinan J."/>
            <person name="LaButti K."/>
            <person name="Hainaut M."/>
            <person name="Henrissat B."/>
            <person name="Grigoriev I.V."/>
            <person name="Spatafora J.W."/>
            <person name="Aime M.C."/>
        </authorList>
    </citation>
    <scope>NUCLEOTIDE SEQUENCE [LARGE SCALE GENOMIC DNA]</scope>
    <source>
        <strain evidence="7 8">MCA 4186</strain>
    </source>
</reference>
<dbReference type="PANTHER" id="PTHR12805">
    <property type="entry name" value="KIN17 KIN, ANTIGENIC DETERMINANT OF RECA PROTEIN HOMOLOG"/>
    <property type="match status" value="1"/>
</dbReference>
<evidence type="ECO:0000259" key="6">
    <source>
        <dbReference type="PROSITE" id="PS00028"/>
    </source>
</evidence>
<dbReference type="InterPro" id="IPR056767">
    <property type="entry name" value="C2H2-Znf_KIN17"/>
</dbReference>
<sequence length="324" mass="35176">MPKAEAGSAKAVGNAMKAKGLTKLRFYCQLCAKPCRDENGYKCHIESEAHMRQMTALGGSAGKVIDRFSQQFQSEFVQLLSRRYGTRRIRANLVYQEFIQERHHLHMNATRWTSLSSFVKHLGREGVVRAEENEKGWFIEWVDNSPAALARQDALQKMNRAKIDEETRGRKYLQEQIERAKREQGDDRADAAAPEAGLQRDGDAPIRIGISLKPKADADTSSSAASGSGTSAPEATGGPSQSAPASAPAPLKLGLVSSAKAQPAVRPNAFKAASSSSSKAASGSGPGAGRSSMTAAERIMAEEQEQRQKRESFGPQPSAKRMRM</sequence>
<dbReference type="STRING" id="58919.A0A316Z8D5"/>
<evidence type="ECO:0000313" key="7">
    <source>
        <dbReference type="EMBL" id="PWN98047.1"/>
    </source>
</evidence>
<evidence type="ECO:0000313" key="8">
    <source>
        <dbReference type="Proteomes" id="UP000245946"/>
    </source>
</evidence>
<dbReference type="InterPro" id="IPR038254">
    <property type="entry name" value="KIN17_WH-like_sf"/>
</dbReference>
<feature type="compositionally biased region" description="Low complexity" evidence="5">
    <location>
        <begin position="219"/>
        <end position="232"/>
    </location>
</feature>
<dbReference type="Pfam" id="PF10357">
    <property type="entry name" value="WH_KIN17"/>
    <property type="match status" value="1"/>
</dbReference>
<comment type="similarity">
    <text evidence="1">Belongs to the KIN17 family.</text>
</comment>
<proteinExistence type="inferred from homology"/>
<dbReference type="OrthoDB" id="10266249at2759"/>
<dbReference type="RefSeq" id="XP_025598326.1">
    <property type="nucleotide sequence ID" value="XM_025742512.1"/>
</dbReference>
<evidence type="ECO:0000256" key="4">
    <source>
        <dbReference type="ARBA" id="ARBA00022833"/>
    </source>
</evidence>